<accession>A0A1D1VHC1</accession>
<evidence type="ECO:0000313" key="3">
    <source>
        <dbReference type="Proteomes" id="UP000186922"/>
    </source>
</evidence>
<dbReference type="EMBL" id="BDGG01000006">
    <property type="protein sequence ID" value="GAV00186.1"/>
    <property type="molecule type" value="Genomic_DNA"/>
</dbReference>
<organism evidence="2 3">
    <name type="scientific">Ramazzottius varieornatus</name>
    <name type="common">Water bear</name>
    <name type="synonym">Tardigrade</name>
    <dbReference type="NCBI Taxonomy" id="947166"/>
    <lineage>
        <taxon>Eukaryota</taxon>
        <taxon>Metazoa</taxon>
        <taxon>Ecdysozoa</taxon>
        <taxon>Tardigrada</taxon>
        <taxon>Eutardigrada</taxon>
        <taxon>Parachela</taxon>
        <taxon>Hypsibioidea</taxon>
        <taxon>Ramazzottiidae</taxon>
        <taxon>Ramazzottius</taxon>
    </lineage>
</organism>
<reference evidence="2 3" key="1">
    <citation type="journal article" date="2016" name="Nat. Commun.">
        <title>Extremotolerant tardigrade genome and improved radiotolerance of human cultured cells by tardigrade-unique protein.</title>
        <authorList>
            <person name="Hashimoto T."/>
            <person name="Horikawa D.D."/>
            <person name="Saito Y."/>
            <person name="Kuwahara H."/>
            <person name="Kozuka-Hata H."/>
            <person name="Shin-I T."/>
            <person name="Minakuchi Y."/>
            <person name="Ohishi K."/>
            <person name="Motoyama A."/>
            <person name="Aizu T."/>
            <person name="Enomoto A."/>
            <person name="Kondo K."/>
            <person name="Tanaka S."/>
            <person name="Hara Y."/>
            <person name="Koshikawa S."/>
            <person name="Sagara H."/>
            <person name="Miura T."/>
            <person name="Yokobori S."/>
            <person name="Miyagawa K."/>
            <person name="Suzuki Y."/>
            <person name="Kubo T."/>
            <person name="Oyama M."/>
            <person name="Kohara Y."/>
            <person name="Fujiyama A."/>
            <person name="Arakawa K."/>
            <person name="Katayama T."/>
            <person name="Toyoda A."/>
            <person name="Kunieda T."/>
        </authorList>
    </citation>
    <scope>NUCLEOTIDE SEQUENCE [LARGE SCALE GENOMIC DNA]</scope>
    <source>
        <strain evidence="2 3">YOKOZUNA-1</strain>
    </source>
</reference>
<dbReference type="AlphaFoldDB" id="A0A1D1VHC1"/>
<name>A0A1D1VHC1_RAMVA</name>
<sequence length="123" mass="13939">MDDGLANELTYSPWTRPQRQPASTTKSRHSAHSPLPTDRQCCRSITSRCFHRQPVTLLQRPLFDSTPSWRSWEESGKIGSGGQCRVREIWQYGHNSSSHPVPKEGDYRMSQCSDASCWTAKGS</sequence>
<evidence type="ECO:0000313" key="2">
    <source>
        <dbReference type="EMBL" id="GAV00186.1"/>
    </source>
</evidence>
<protein>
    <submittedName>
        <fullName evidence="2">Uncharacterized protein</fullName>
    </submittedName>
</protein>
<feature type="compositionally biased region" description="Polar residues" evidence="1">
    <location>
        <begin position="9"/>
        <end position="25"/>
    </location>
</feature>
<dbReference type="Proteomes" id="UP000186922">
    <property type="component" value="Unassembled WGS sequence"/>
</dbReference>
<comment type="caution">
    <text evidence="2">The sequence shown here is derived from an EMBL/GenBank/DDBJ whole genome shotgun (WGS) entry which is preliminary data.</text>
</comment>
<proteinExistence type="predicted"/>
<keyword evidence="3" id="KW-1185">Reference proteome</keyword>
<feature type="region of interest" description="Disordered" evidence="1">
    <location>
        <begin position="1"/>
        <end position="39"/>
    </location>
</feature>
<evidence type="ECO:0000256" key="1">
    <source>
        <dbReference type="SAM" id="MobiDB-lite"/>
    </source>
</evidence>
<gene>
    <name evidence="2" type="primary">RvY_11070-1</name>
    <name evidence="2" type="synonym">RvY_11070.1</name>
    <name evidence="2" type="ORF">RvY_11070</name>
</gene>